<dbReference type="OrthoDB" id="5517499at2"/>
<dbReference type="SUPFAM" id="SSF54427">
    <property type="entry name" value="NTF2-like"/>
    <property type="match status" value="1"/>
</dbReference>
<sequence length="163" mass="18755">MPDNFELNRIAQLYASYERAINQREFEAWVDLFSSEPYYRITARENFEKNLPLSTLVLSSKGMMKDRAYGITQTIFHDPYHQRNITGLPFVSSVEDSASGKGRLVQCEANFSAFRTKLDKLSEVFCVGRYFDEIVEEDGALKFAKRVCVIDSEMIPNAIIYPI</sequence>
<organism evidence="3 4">
    <name type="scientific">Sphingobium algorifonticola</name>
    <dbReference type="NCBI Taxonomy" id="2008318"/>
    <lineage>
        <taxon>Bacteria</taxon>
        <taxon>Pseudomonadati</taxon>
        <taxon>Pseudomonadota</taxon>
        <taxon>Alphaproteobacteria</taxon>
        <taxon>Sphingomonadales</taxon>
        <taxon>Sphingomonadaceae</taxon>
        <taxon>Sphingobium</taxon>
    </lineage>
</organism>
<evidence type="ECO:0000256" key="2">
    <source>
        <dbReference type="ARBA" id="ARBA00023002"/>
    </source>
</evidence>
<dbReference type="Pfam" id="PF00866">
    <property type="entry name" value="Ring_hydroxyl_B"/>
    <property type="match status" value="1"/>
</dbReference>
<comment type="caution">
    <text evidence="3">The sequence shown here is derived from an EMBL/GenBank/DDBJ whole genome shotgun (WGS) entry which is preliminary data.</text>
</comment>
<dbReference type="Gene3D" id="3.10.450.50">
    <property type="match status" value="1"/>
</dbReference>
<accession>A0A437J469</accession>
<dbReference type="InterPro" id="IPR000391">
    <property type="entry name" value="Rng_hydr_dOase-bsu"/>
</dbReference>
<dbReference type="InterPro" id="IPR032710">
    <property type="entry name" value="NTF2-like_dom_sf"/>
</dbReference>
<comment type="similarity">
    <text evidence="1">Belongs to the bacterial ring-hydroxylating dioxygenase beta subunit family.</text>
</comment>
<keyword evidence="4" id="KW-1185">Reference proteome</keyword>
<proteinExistence type="inferred from homology"/>
<evidence type="ECO:0000256" key="1">
    <source>
        <dbReference type="ARBA" id="ARBA00009570"/>
    </source>
</evidence>
<name>A0A437J469_9SPHN</name>
<evidence type="ECO:0000313" key="3">
    <source>
        <dbReference type="EMBL" id="RVT39410.1"/>
    </source>
</evidence>
<gene>
    <name evidence="3" type="ORF">ENE74_15255</name>
</gene>
<evidence type="ECO:0000313" key="4">
    <source>
        <dbReference type="Proteomes" id="UP000282977"/>
    </source>
</evidence>
<dbReference type="AlphaFoldDB" id="A0A437J469"/>
<dbReference type="EMBL" id="RZUL01000007">
    <property type="protein sequence ID" value="RVT39410.1"/>
    <property type="molecule type" value="Genomic_DNA"/>
</dbReference>
<keyword evidence="2" id="KW-0560">Oxidoreductase</keyword>
<reference evidence="3 4" key="1">
    <citation type="submission" date="2019-01" db="EMBL/GenBank/DDBJ databases">
        <authorList>
            <person name="Chen W.-M."/>
        </authorList>
    </citation>
    <scope>NUCLEOTIDE SEQUENCE [LARGE SCALE GENOMIC DNA]</scope>
    <source>
        <strain evidence="3 4">TLA-22</strain>
    </source>
</reference>
<dbReference type="RefSeq" id="WP_127691774.1">
    <property type="nucleotide sequence ID" value="NZ_RZUL01000007.1"/>
</dbReference>
<dbReference type="Proteomes" id="UP000282977">
    <property type="component" value="Unassembled WGS sequence"/>
</dbReference>
<protein>
    <submittedName>
        <fullName evidence="3">Salicylate hydroxylase</fullName>
    </submittedName>
</protein>